<keyword evidence="1" id="KW-1133">Transmembrane helix</keyword>
<dbReference type="EMBL" id="JBHRSA010000004">
    <property type="protein sequence ID" value="MFC3039057.1"/>
    <property type="molecule type" value="Genomic_DNA"/>
</dbReference>
<gene>
    <name evidence="2" type="ORF">ACFOGI_02155</name>
</gene>
<accession>A0ABV7CRV7</accession>
<reference evidence="3" key="1">
    <citation type="journal article" date="2019" name="Int. J. Syst. Evol. Microbiol.">
        <title>The Global Catalogue of Microorganisms (GCM) 10K type strain sequencing project: providing services to taxonomists for standard genome sequencing and annotation.</title>
        <authorList>
            <consortium name="The Broad Institute Genomics Platform"/>
            <consortium name="The Broad Institute Genome Sequencing Center for Infectious Disease"/>
            <person name="Wu L."/>
            <person name="Ma J."/>
        </authorList>
    </citation>
    <scope>NUCLEOTIDE SEQUENCE [LARGE SCALE GENOMIC DNA]</scope>
    <source>
        <strain evidence="3">KCTC 13128</strain>
    </source>
</reference>
<proteinExistence type="predicted"/>
<sequence>MALRKNEDGFTFINLFFALSLLAISLPFVSYLILYPQPKDNLEEISIQQFFRFVRNDLIQSVGFELTTDSMQLELPDHSTATIEIYQNSIRRRVDGRGHEIYLRNIKHVEFLELNHGIRITVTSLKGDKYEKTLIFYE</sequence>
<protein>
    <submittedName>
        <fullName evidence="2">Competence type IV pilus minor pilin ComGF</fullName>
    </submittedName>
</protein>
<feature type="transmembrane region" description="Helical" evidence="1">
    <location>
        <begin position="12"/>
        <end position="34"/>
    </location>
</feature>
<dbReference type="Pfam" id="PF15980">
    <property type="entry name" value="ComGF"/>
    <property type="match status" value="1"/>
</dbReference>
<organism evidence="2 3">
    <name type="scientific">Virgibacillus xinjiangensis</name>
    <dbReference type="NCBI Taxonomy" id="393090"/>
    <lineage>
        <taxon>Bacteria</taxon>
        <taxon>Bacillati</taxon>
        <taxon>Bacillota</taxon>
        <taxon>Bacilli</taxon>
        <taxon>Bacillales</taxon>
        <taxon>Bacillaceae</taxon>
        <taxon>Virgibacillus</taxon>
    </lineage>
</organism>
<dbReference type="InterPro" id="IPR016977">
    <property type="entry name" value="ComGF"/>
</dbReference>
<dbReference type="Proteomes" id="UP001595279">
    <property type="component" value="Unassembled WGS sequence"/>
</dbReference>
<evidence type="ECO:0000256" key="1">
    <source>
        <dbReference type="SAM" id="Phobius"/>
    </source>
</evidence>
<keyword evidence="3" id="KW-1185">Reference proteome</keyword>
<evidence type="ECO:0000313" key="3">
    <source>
        <dbReference type="Proteomes" id="UP001595279"/>
    </source>
</evidence>
<keyword evidence="1" id="KW-0472">Membrane</keyword>
<dbReference type="RefSeq" id="WP_390268064.1">
    <property type="nucleotide sequence ID" value="NZ_JBHRSA010000004.1"/>
</dbReference>
<evidence type="ECO:0000313" key="2">
    <source>
        <dbReference type="EMBL" id="MFC3039057.1"/>
    </source>
</evidence>
<name>A0ABV7CRV7_9BACI</name>
<keyword evidence="1" id="KW-0812">Transmembrane</keyword>
<comment type="caution">
    <text evidence="2">The sequence shown here is derived from an EMBL/GenBank/DDBJ whole genome shotgun (WGS) entry which is preliminary data.</text>
</comment>